<dbReference type="AlphaFoldDB" id="A0A0E0ITK9"/>
<organism evidence="2">
    <name type="scientific">Oryza nivara</name>
    <name type="common">Indian wild rice</name>
    <name type="synonym">Oryza sativa f. spontanea</name>
    <dbReference type="NCBI Taxonomy" id="4536"/>
    <lineage>
        <taxon>Eukaryota</taxon>
        <taxon>Viridiplantae</taxon>
        <taxon>Streptophyta</taxon>
        <taxon>Embryophyta</taxon>
        <taxon>Tracheophyta</taxon>
        <taxon>Spermatophyta</taxon>
        <taxon>Magnoliopsida</taxon>
        <taxon>Liliopsida</taxon>
        <taxon>Poales</taxon>
        <taxon>Poaceae</taxon>
        <taxon>BOP clade</taxon>
        <taxon>Oryzoideae</taxon>
        <taxon>Oryzeae</taxon>
        <taxon>Oryzinae</taxon>
        <taxon>Oryza</taxon>
    </lineage>
</organism>
<accession>A0A0E0ITK9</accession>
<evidence type="ECO:0000313" key="3">
    <source>
        <dbReference type="Proteomes" id="UP000006591"/>
    </source>
</evidence>
<dbReference type="EnsemblPlants" id="ONIVA10G13410.1">
    <property type="protein sequence ID" value="ONIVA10G13410.1"/>
    <property type="gene ID" value="ONIVA10G13410"/>
</dbReference>
<sequence>MALKKFSYIYRVTSCQRAFHGSLFRIKACAKISELVAQSGWCSVLTCRLIQLIGKVVKRKIHITKRFDFYLNKGTSLMSEEEVEAGTGGGGDGEAAEEVGKRVESTAAMGRRWAEEPIAEAGMQVESEVGRRGGFEWSRS</sequence>
<keyword evidence="3" id="KW-1185">Reference proteome</keyword>
<name>A0A0E0ITK9_ORYNI</name>
<feature type="region of interest" description="Disordered" evidence="1">
    <location>
        <begin position="81"/>
        <end position="101"/>
    </location>
</feature>
<dbReference type="HOGENOM" id="CLU_129523_0_0_1"/>
<protein>
    <submittedName>
        <fullName evidence="2">Uncharacterized protein</fullName>
    </submittedName>
</protein>
<reference evidence="2" key="1">
    <citation type="submission" date="2015-04" db="UniProtKB">
        <authorList>
            <consortium name="EnsemblPlants"/>
        </authorList>
    </citation>
    <scope>IDENTIFICATION</scope>
    <source>
        <strain evidence="2">SL10</strain>
    </source>
</reference>
<dbReference type="Gramene" id="ONIVA10G13410.1">
    <property type="protein sequence ID" value="ONIVA10G13410.1"/>
    <property type="gene ID" value="ONIVA10G13410"/>
</dbReference>
<evidence type="ECO:0000313" key="2">
    <source>
        <dbReference type="EnsemblPlants" id="ONIVA10G13410.1"/>
    </source>
</evidence>
<dbReference type="Proteomes" id="UP000006591">
    <property type="component" value="Chromosome 10"/>
</dbReference>
<evidence type="ECO:0000256" key="1">
    <source>
        <dbReference type="SAM" id="MobiDB-lite"/>
    </source>
</evidence>
<reference evidence="2" key="2">
    <citation type="submission" date="2018-04" db="EMBL/GenBank/DDBJ databases">
        <title>OnivRS2 (Oryza nivara Reference Sequence Version 2).</title>
        <authorList>
            <person name="Zhang J."/>
            <person name="Kudrna D."/>
            <person name="Lee S."/>
            <person name="Talag J."/>
            <person name="Rajasekar S."/>
            <person name="Welchert J."/>
            <person name="Hsing Y.-I."/>
            <person name="Wing R.A."/>
        </authorList>
    </citation>
    <scope>NUCLEOTIDE SEQUENCE [LARGE SCALE GENOMIC DNA]</scope>
</reference>
<proteinExistence type="predicted"/>